<dbReference type="PROSITE" id="PS51186">
    <property type="entry name" value="GNAT"/>
    <property type="match status" value="1"/>
</dbReference>
<keyword evidence="5" id="KW-1185">Reference proteome</keyword>
<name>A0A4R6AF56_9RHOB</name>
<dbReference type="EMBL" id="SNAA01000003">
    <property type="protein sequence ID" value="TDL81927.1"/>
    <property type="molecule type" value="Genomic_DNA"/>
</dbReference>
<accession>A0A4R6AF56</accession>
<dbReference type="OrthoDB" id="9804026at2"/>
<dbReference type="GO" id="GO:0016747">
    <property type="term" value="F:acyltransferase activity, transferring groups other than amino-acyl groups"/>
    <property type="evidence" value="ECO:0007669"/>
    <property type="project" value="InterPro"/>
</dbReference>
<evidence type="ECO:0000313" key="4">
    <source>
        <dbReference type="EMBL" id="TDL81927.1"/>
    </source>
</evidence>
<dbReference type="CDD" id="cd04301">
    <property type="entry name" value="NAT_SF"/>
    <property type="match status" value="1"/>
</dbReference>
<gene>
    <name evidence="4" type="ORF">E2L08_04545</name>
</gene>
<comment type="caution">
    <text evidence="4">The sequence shown here is derived from an EMBL/GenBank/DDBJ whole genome shotgun (WGS) entry which is preliminary data.</text>
</comment>
<dbReference type="Proteomes" id="UP000295701">
    <property type="component" value="Unassembled WGS sequence"/>
</dbReference>
<dbReference type="SUPFAM" id="SSF55729">
    <property type="entry name" value="Acyl-CoA N-acyltransferases (Nat)"/>
    <property type="match status" value="1"/>
</dbReference>
<dbReference type="PANTHER" id="PTHR43420:SF51">
    <property type="entry name" value="PEPTIDYL-LYSINE N-ACETYLTRANSFERASE YIAC"/>
    <property type="match status" value="1"/>
</dbReference>
<evidence type="ECO:0000256" key="2">
    <source>
        <dbReference type="ARBA" id="ARBA00023315"/>
    </source>
</evidence>
<dbReference type="AlphaFoldDB" id="A0A4R6AF56"/>
<evidence type="ECO:0000259" key="3">
    <source>
        <dbReference type="PROSITE" id="PS51186"/>
    </source>
</evidence>
<dbReference type="InterPro" id="IPR016181">
    <property type="entry name" value="Acyl_CoA_acyltransferase"/>
</dbReference>
<reference evidence="4 5" key="1">
    <citation type="submission" date="2019-03" db="EMBL/GenBank/DDBJ databases">
        <title>Primorskyibacter sp. SS33 isolated from sediments.</title>
        <authorList>
            <person name="Xunke S."/>
        </authorList>
    </citation>
    <scope>NUCLEOTIDE SEQUENCE [LARGE SCALE GENOMIC DNA]</scope>
    <source>
        <strain evidence="4 5">SS33</strain>
    </source>
</reference>
<dbReference type="Pfam" id="PF00583">
    <property type="entry name" value="Acetyltransf_1"/>
    <property type="match status" value="1"/>
</dbReference>
<proteinExistence type="predicted"/>
<dbReference type="RefSeq" id="WP_133395876.1">
    <property type="nucleotide sequence ID" value="NZ_SNAA01000003.1"/>
</dbReference>
<dbReference type="PANTHER" id="PTHR43420">
    <property type="entry name" value="ACETYLTRANSFERASE"/>
    <property type="match status" value="1"/>
</dbReference>
<dbReference type="Gene3D" id="3.40.630.30">
    <property type="match status" value="1"/>
</dbReference>
<sequence length="137" mass="14632">MTDAELARLHAAAMTVPRPWSAAEIATLRMMPGAILAIRPDGFAIGRVVLDEAELLTVAVAPHARRRGLGRALLAIYHAEARARGAGRSLLEVADGNRAARALYEAEGYAACGLRRAYYTEATPPQDAIVMARDLAP</sequence>
<protein>
    <submittedName>
        <fullName evidence="4">GNAT family N-acetyltransferase</fullName>
    </submittedName>
</protein>
<feature type="domain" description="N-acetyltransferase" evidence="3">
    <location>
        <begin position="1"/>
        <end position="136"/>
    </location>
</feature>
<keyword evidence="1 4" id="KW-0808">Transferase</keyword>
<dbReference type="InterPro" id="IPR000182">
    <property type="entry name" value="GNAT_dom"/>
</dbReference>
<organism evidence="4 5">
    <name type="scientific">Palleronia sediminis</name>
    <dbReference type="NCBI Taxonomy" id="2547833"/>
    <lineage>
        <taxon>Bacteria</taxon>
        <taxon>Pseudomonadati</taxon>
        <taxon>Pseudomonadota</taxon>
        <taxon>Alphaproteobacteria</taxon>
        <taxon>Rhodobacterales</taxon>
        <taxon>Roseobacteraceae</taxon>
        <taxon>Palleronia</taxon>
    </lineage>
</organism>
<evidence type="ECO:0000256" key="1">
    <source>
        <dbReference type="ARBA" id="ARBA00022679"/>
    </source>
</evidence>
<dbReference type="InterPro" id="IPR050680">
    <property type="entry name" value="YpeA/RimI_acetyltransf"/>
</dbReference>
<evidence type="ECO:0000313" key="5">
    <source>
        <dbReference type="Proteomes" id="UP000295701"/>
    </source>
</evidence>
<keyword evidence="2" id="KW-0012">Acyltransferase</keyword>